<dbReference type="EMBL" id="CP010537">
    <property type="protein sequence ID" value="AJG24366.1"/>
    <property type="molecule type" value="Genomic_DNA"/>
</dbReference>
<name>A0A0C4YUU6_9BURK</name>
<dbReference type="InterPro" id="IPR002053">
    <property type="entry name" value="Glyco_hydro_25"/>
</dbReference>
<dbReference type="InterPro" id="IPR017853">
    <property type="entry name" value="GH"/>
</dbReference>
<dbReference type="GO" id="GO:0016052">
    <property type="term" value="P:carbohydrate catabolic process"/>
    <property type="evidence" value="ECO:0007669"/>
    <property type="project" value="TreeGrafter"/>
</dbReference>
<dbReference type="AlphaFoldDB" id="A0A0C4YUU6"/>
<reference evidence="2 3" key="1">
    <citation type="journal article" date="2015" name="Genome Announc.">
        <title>Complete Genome Sequence of Cupriavidus basilensis 4G11, Isolated from the Oak Ridge Field Research Center Site.</title>
        <authorList>
            <person name="Ray J."/>
            <person name="Waters R.J."/>
            <person name="Skerker J.M."/>
            <person name="Kuehl J.V."/>
            <person name="Price M.N."/>
            <person name="Huang J."/>
            <person name="Chakraborty R."/>
            <person name="Arkin A.P."/>
            <person name="Deutschbauer A."/>
        </authorList>
    </citation>
    <scope>NUCLEOTIDE SEQUENCE [LARGE SCALE GENOMIC DNA]</scope>
    <source>
        <strain evidence="2">4G11</strain>
    </source>
</reference>
<organism evidence="2 3">
    <name type="scientific">Cupriavidus basilensis</name>
    <dbReference type="NCBI Taxonomy" id="68895"/>
    <lineage>
        <taxon>Bacteria</taxon>
        <taxon>Pseudomonadati</taxon>
        <taxon>Pseudomonadota</taxon>
        <taxon>Betaproteobacteria</taxon>
        <taxon>Burkholderiales</taxon>
        <taxon>Burkholderiaceae</taxon>
        <taxon>Cupriavidus</taxon>
    </lineage>
</organism>
<dbReference type="GO" id="GO:0009253">
    <property type="term" value="P:peptidoglycan catabolic process"/>
    <property type="evidence" value="ECO:0007669"/>
    <property type="project" value="InterPro"/>
</dbReference>
<dbReference type="PANTHER" id="PTHR34135">
    <property type="entry name" value="LYSOZYME"/>
    <property type="match status" value="1"/>
</dbReference>
<dbReference type="SUPFAM" id="SSF51445">
    <property type="entry name" value="(Trans)glycosidases"/>
    <property type="match status" value="1"/>
</dbReference>
<dbReference type="Proteomes" id="UP000031843">
    <property type="component" value="Chromosome secondary"/>
</dbReference>
<sequence length="234" mass="25906">MPDVLAGTIDVIIDINHDNHFDAVKAKNAGVRAVIHKASEGATFQDPTYRKRRDEALSAGLLWGAYHFSSSRDAIAQADNFLAATLWGDPAVDNSMTLFCLDFEPSSSGPDMTLDQAHEFVARVKEKTGRWPMVYGGNMLRDAVQAHGADPILKNCPLWYARYRSQPVGIPTDTWPHFILWQYTDGKSGPLPHAFVGMDPSDRDCYAGTEAQLKAAWPFADYFKTAPRSTDQNA</sequence>
<keyword evidence="3" id="KW-1185">Reference proteome</keyword>
<evidence type="ECO:0000313" key="3">
    <source>
        <dbReference type="Proteomes" id="UP000031843"/>
    </source>
</evidence>
<dbReference type="GO" id="GO:0003796">
    <property type="term" value="F:lysozyme activity"/>
    <property type="evidence" value="ECO:0007669"/>
    <property type="project" value="InterPro"/>
</dbReference>
<dbReference type="OrthoDB" id="9802228at2"/>
<evidence type="ECO:0000313" key="2">
    <source>
        <dbReference type="EMBL" id="AJG24366.1"/>
    </source>
</evidence>
<comment type="similarity">
    <text evidence="1">Belongs to the glycosyl hydrolase 25 family.</text>
</comment>
<dbReference type="PROSITE" id="PS51904">
    <property type="entry name" value="GLYCOSYL_HYDROL_F25_2"/>
    <property type="match status" value="1"/>
</dbReference>
<dbReference type="Gene3D" id="3.20.20.80">
    <property type="entry name" value="Glycosidases"/>
    <property type="match status" value="1"/>
</dbReference>
<dbReference type="PANTHER" id="PTHR34135:SF2">
    <property type="entry name" value="LYSOZYME"/>
    <property type="match status" value="1"/>
</dbReference>
<protein>
    <recommendedName>
        <fullName evidence="4">Lysozyme</fullName>
    </recommendedName>
</protein>
<dbReference type="GO" id="GO:0016998">
    <property type="term" value="P:cell wall macromolecule catabolic process"/>
    <property type="evidence" value="ECO:0007669"/>
    <property type="project" value="InterPro"/>
</dbReference>
<accession>A0A0C4YUU6</accession>
<dbReference type="CDD" id="cd00599">
    <property type="entry name" value="GH25_muramidase"/>
    <property type="match status" value="1"/>
</dbReference>
<dbReference type="Pfam" id="PF01183">
    <property type="entry name" value="Glyco_hydro_25"/>
    <property type="match status" value="1"/>
</dbReference>
<dbReference type="KEGG" id="cbw:RR42_s2785"/>
<dbReference type="RefSeq" id="WP_043356490.1">
    <property type="nucleotide sequence ID" value="NZ_CP010537.1"/>
</dbReference>
<dbReference type="STRING" id="68895.RR42_s2785"/>
<gene>
    <name evidence="2" type="ORF">RR42_s2785</name>
</gene>
<evidence type="ECO:0000256" key="1">
    <source>
        <dbReference type="ARBA" id="ARBA00010646"/>
    </source>
</evidence>
<proteinExistence type="inferred from homology"/>
<evidence type="ECO:0008006" key="4">
    <source>
        <dbReference type="Google" id="ProtNLM"/>
    </source>
</evidence>